<comment type="caution">
    <text evidence="2">The sequence shown here is derived from an EMBL/GenBank/DDBJ whole genome shotgun (WGS) entry which is preliminary data.</text>
</comment>
<gene>
    <name evidence="2" type="ORF">S06H3_42900</name>
</gene>
<dbReference type="PANTHER" id="PTHR30536">
    <property type="entry name" value="ALTRONATE/GALACTARATE DEHYDRATASE"/>
    <property type="match status" value="1"/>
</dbReference>
<evidence type="ECO:0000313" key="2">
    <source>
        <dbReference type="EMBL" id="GAI42353.1"/>
    </source>
</evidence>
<protein>
    <recommendedName>
        <fullName evidence="1">D-galactarate/Altronate dehydratase C-terminal domain-containing protein</fullName>
    </recommendedName>
</protein>
<dbReference type="AlphaFoldDB" id="X1NFH1"/>
<name>X1NFH1_9ZZZZ</name>
<dbReference type="InterPro" id="IPR052172">
    <property type="entry name" value="UxaA_altronate/galactarate_dh"/>
</dbReference>
<organism evidence="2">
    <name type="scientific">marine sediment metagenome</name>
    <dbReference type="NCBI Taxonomy" id="412755"/>
    <lineage>
        <taxon>unclassified sequences</taxon>
        <taxon>metagenomes</taxon>
        <taxon>ecological metagenomes</taxon>
    </lineage>
</organism>
<dbReference type="GO" id="GO:0019698">
    <property type="term" value="P:D-galacturonate catabolic process"/>
    <property type="evidence" value="ECO:0007669"/>
    <property type="project" value="TreeGrafter"/>
</dbReference>
<dbReference type="PANTHER" id="PTHR30536:SF5">
    <property type="entry name" value="ALTRONATE DEHYDRATASE"/>
    <property type="match status" value="1"/>
</dbReference>
<proteinExistence type="predicted"/>
<dbReference type="Pfam" id="PF20629">
    <property type="entry name" value="GD_AH_C"/>
    <property type="match status" value="1"/>
</dbReference>
<accession>X1NFH1</accession>
<reference evidence="2" key="1">
    <citation type="journal article" date="2014" name="Front. Microbiol.">
        <title>High frequency of phylogenetically diverse reductive dehalogenase-homologous genes in deep subseafloor sedimentary metagenomes.</title>
        <authorList>
            <person name="Kawai M."/>
            <person name="Futagami T."/>
            <person name="Toyoda A."/>
            <person name="Takaki Y."/>
            <person name="Nishi S."/>
            <person name="Hori S."/>
            <person name="Arai W."/>
            <person name="Tsubouchi T."/>
            <person name="Morono Y."/>
            <person name="Uchiyama I."/>
            <person name="Ito T."/>
            <person name="Fujiyama A."/>
            <person name="Inagaki F."/>
            <person name="Takami H."/>
        </authorList>
    </citation>
    <scope>NUCLEOTIDE SEQUENCE</scope>
    <source>
        <strain evidence="2">Expedition CK06-06</strain>
    </source>
</reference>
<dbReference type="InterPro" id="IPR048332">
    <property type="entry name" value="GD_AH_C"/>
</dbReference>
<feature type="domain" description="D-galactarate/Altronate dehydratase C-terminal" evidence="1">
    <location>
        <begin position="4"/>
        <end position="96"/>
    </location>
</feature>
<evidence type="ECO:0000259" key="1">
    <source>
        <dbReference type="Pfam" id="PF20629"/>
    </source>
</evidence>
<dbReference type="EMBL" id="BARV01026561">
    <property type="protein sequence ID" value="GAI42353.1"/>
    <property type="molecule type" value="Genomic_DNA"/>
</dbReference>
<feature type="non-terminal residue" evidence="2">
    <location>
        <position position="1"/>
    </location>
</feature>
<sequence>IFLGYAAAGATLVIFQLGGGAYKDTLLCPSCSVITPQMWTTANPITFHRVRESLDFYSGTIIEGKESIEEAGERLYAHILDIASGTMTRVETINHSYPLQMYFQDIPF</sequence>